<organism evidence="5 6">
    <name type="scientific">Acanthochromis polyacanthus</name>
    <name type="common">spiny chromis</name>
    <dbReference type="NCBI Taxonomy" id="80966"/>
    <lineage>
        <taxon>Eukaryota</taxon>
        <taxon>Metazoa</taxon>
        <taxon>Chordata</taxon>
        <taxon>Craniata</taxon>
        <taxon>Vertebrata</taxon>
        <taxon>Euteleostomi</taxon>
        <taxon>Actinopterygii</taxon>
        <taxon>Neopterygii</taxon>
        <taxon>Teleostei</taxon>
        <taxon>Neoteleostei</taxon>
        <taxon>Acanthomorphata</taxon>
        <taxon>Ovalentaria</taxon>
        <taxon>Pomacentridae</taxon>
        <taxon>Acanthochromis</taxon>
    </lineage>
</organism>
<evidence type="ECO:0000256" key="2">
    <source>
        <dbReference type="SAM" id="Phobius"/>
    </source>
</evidence>
<dbReference type="PANTHER" id="PTHR15343:SF0">
    <property type="entry name" value="T-CELL ANTIGEN CD7"/>
    <property type="match status" value="1"/>
</dbReference>
<dbReference type="GeneTree" id="ENSGT00530000069385"/>
<evidence type="ECO:0000259" key="3">
    <source>
        <dbReference type="SMART" id="SM00406"/>
    </source>
</evidence>
<dbReference type="InterPro" id="IPR003599">
    <property type="entry name" value="Ig_sub"/>
</dbReference>
<keyword evidence="2" id="KW-0472">Membrane</keyword>
<keyword evidence="6" id="KW-1185">Reference proteome</keyword>
<evidence type="ECO:0000256" key="1">
    <source>
        <dbReference type="SAM" id="MobiDB-lite"/>
    </source>
</evidence>
<dbReference type="Pfam" id="PF07686">
    <property type="entry name" value="V-set"/>
    <property type="match status" value="1"/>
</dbReference>
<evidence type="ECO:0000313" key="6">
    <source>
        <dbReference type="Proteomes" id="UP000257200"/>
    </source>
</evidence>
<dbReference type="SMART" id="SM00406">
    <property type="entry name" value="IGv"/>
    <property type="match status" value="1"/>
</dbReference>
<dbReference type="InterPro" id="IPR039090">
    <property type="entry name" value="CD7"/>
</dbReference>
<reference evidence="5" key="2">
    <citation type="submission" date="2025-09" db="UniProtKB">
        <authorList>
            <consortium name="Ensembl"/>
        </authorList>
    </citation>
    <scope>IDENTIFICATION</scope>
</reference>
<dbReference type="AlphaFoldDB" id="A0A3Q1F6F0"/>
<dbReference type="PANTHER" id="PTHR15343">
    <property type="entry name" value="CD7"/>
    <property type="match status" value="1"/>
</dbReference>
<feature type="transmembrane region" description="Helical" evidence="2">
    <location>
        <begin position="50"/>
        <end position="69"/>
    </location>
</feature>
<reference evidence="5" key="1">
    <citation type="submission" date="2025-08" db="UniProtKB">
        <authorList>
            <consortium name="Ensembl"/>
        </authorList>
    </citation>
    <scope>IDENTIFICATION</scope>
</reference>
<protein>
    <submittedName>
        <fullName evidence="5">Uncharacterized LOC110950947</fullName>
    </submittedName>
</protein>
<dbReference type="GO" id="GO:0002250">
    <property type="term" value="P:adaptive immune response"/>
    <property type="evidence" value="ECO:0007669"/>
    <property type="project" value="InterPro"/>
</dbReference>
<dbReference type="SUPFAM" id="SSF48726">
    <property type="entry name" value="Immunoglobulin"/>
    <property type="match status" value="1"/>
</dbReference>
<feature type="domain" description="Immunoglobulin" evidence="4">
    <location>
        <begin position="73"/>
        <end position="185"/>
    </location>
</feature>
<dbReference type="SMART" id="SM00409">
    <property type="entry name" value="IG"/>
    <property type="match status" value="1"/>
</dbReference>
<keyword evidence="2" id="KW-1133">Transmembrane helix</keyword>
<dbReference type="FunCoup" id="A0A3Q1F6F0">
    <property type="interactions" value="48"/>
</dbReference>
<proteinExistence type="predicted"/>
<dbReference type="InterPro" id="IPR036179">
    <property type="entry name" value="Ig-like_dom_sf"/>
</dbReference>
<name>A0A3Q1F6F0_9TELE</name>
<dbReference type="Gene3D" id="2.60.40.10">
    <property type="entry name" value="Immunoglobulins"/>
    <property type="match status" value="1"/>
</dbReference>
<dbReference type="Ensembl" id="ENSAPOT00000021512.1">
    <property type="protein sequence ID" value="ENSAPOP00000013371.1"/>
    <property type="gene ID" value="ENSAPOG00000016157.1"/>
</dbReference>
<feature type="domain" description="Immunoglobulin V-set" evidence="3">
    <location>
        <begin position="83"/>
        <end position="162"/>
    </location>
</feature>
<feature type="region of interest" description="Disordered" evidence="1">
    <location>
        <begin position="270"/>
        <end position="291"/>
    </location>
</feature>
<dbReference type="InterPro" id="IPR013106">
    <property type="entry name" value="Ig_V-set"/>
</dbReference>
<keyword evidence="2" id="KW-0812">Transmembrane</keyword>
<sequence>MEFLLVSFTVSPSFEIQLSVLASVLSWFTSAASFRILISQLNCGVALKMAGVWGLASLWIVVITQTGFVCSDMSFIERHEGDSVVLPCAVDERKPSPYGVYLRRKWLDPRKVLFKHTGSEFVLDNNADKNRTSVSGDPNLHSLNVTISQLRAADTDRYYCEFVVANNAAEDESIEGKTEFLLLVTAGDQCGCSSYSSLLYALSSAVVVLLLLLLAAFVVVYKGKARRSVKSHPQAPIYEEMTGIQPLNRKAASHRLEEMESSEYRNCPVTKSCPENHYESPTGGLCPKRES</sequence>
<dbReference type="InParanoid" id="A0A3Q1F6F0"/>
<accession>A0A3Q1F6F0</accession>
<dbReference type="Proteomes" id="UP000257200">
    <property type="component" value="Unplaced"/>
</dbReference>
<feature type="transmembrane region" description="Helical" evidence="2">
    <location>
        <begin position="198"/>
        <end position="221"/>
    </location>
</feature>
<feature type="transmembrane region" description="Helical" evidence="2">
    <location>
        <begin position="20"/>
        <end position="38"/>
    </location>
</feature>
<dbReference type="GO" id="GO:0038023">
    <property type="term" value="F:signaling receptor activity"/>
    <property type="evidence" value="ECO:0007669"/>
    <property type="project" value="InterPro"/>
</dbReference>
<dbReference type="InterPro" id="IPR013783">
    <property type="entry name" value="Ig-like_fold"/>
</dbReference>
<dbReference type="GO" id="GO:0016020">
    <property type="term" value="C:membrane"/>
    <property type="evidence" value="ECO:0007669"/>
    <property type="project" value="InterPro"/>
</dbReference>
<evidence type="ECO:0000313" key="5">
    <source>
        <dbReference type="Ensembl" id="ENSAPOP00000013371.1"/>
    </source>
</evidence>
<evidence type="ECO:0000259" key="4">
    <source>
        <dbReference type="SMART" id="SM00409"/>
    </source>
</evidence>